<reference evidence="1" key="1">
    <citation type="submission" date="2014-09" db="EMBL/GenBank/DDBJ databases">
        <authorList>
            <person name="Magalhaes I.L.F."/>
            <person name="Oliveira U."/>
            <person name="Santos F.R."/>
            <person name="Vidigal T.H.D.A."/>
            <person name="Brescovit A.D."/>
            <person name="Santos A.J."/>
        </authorList>
    </citation>
    <scope>NUCLEOTIDE SEQUENCE</scope>
    <source>
        <tissue evidence="1">Shoot tissue taken approximately 20 cm above the soil surface</tissue>
    </source>
</reference>
<name>A0A0A9EIS7_ARUDO</name>
<protein>
    <submittedName>
        <fullName evidence="1">Uncharacterized protein</fullName>
    </submittedName>
</protein>
<accession>A0A0A9EIS7</accession>
<dbReference type="EMBL" id="GBRH01200130">
    <property type="protein sequence ID" value="JAD97765.1"/>
    <property type="molecule type" value="Transcribed_RNA"/>
</dbReference>
<dbReference type="AlphaFoldDB" id="A0A0A9EIS7"/>
<reference evidence="1" key="2">
    <citation type="journal article" date="2015" name="Data Brief">
        <title>Shoot transcriptome of the giant reed, Arundo donax.</title>
        <authorList>
            <person name="Barrero R.A."/>
            <person name="Guerrero F.D."/>
            <person name="Moolhuijzen P."/>
            <person name="Goolsby J.A."/>
            <person name="Tidwell J."/>
            <person name="Bellgard S.E."/>
            <person name="Bellgard M.I."/>
        </authorList>
    </citation>
    <scope>NUCLEOTIDE SEQUENCE</scope>
    <source>
        <tissue evidence="1">Shoot tissue taken approximately 20 cm above the soil surface</tissue>
    </source>
</reference>
<evidence type="ECO:0000313" key="1">
    <source>
        <dbReference type="EMBL" id="JAD97765.1"/>
    </source>
</evidence>
<organism evidence="1">
    <name type="scientific">Arundo donax</name>
    <name type="common">Giant reed</name>
    <name type="synonym">Donax arundinaceus</name>
    <dbReference type="NCBI Taxonomy" id="35708"/>
    <lineage>
        <taxon>Eukaryota</taxon>
        <taxon>Viridiplantae</taxon>
        <taxon>Streptophyta</taxon>
        <taxon>Embryophyta</taxon>
        <taxon>Tracheophyta</taxon>
        <taxon>Spermatophyta</taxon>
        <taxon>Magnoliopsida</taxon>
        <taxon>Liliopsida</taxon>
        <taxon>Poales</taxon>
        <taxon>Poaceae</taxon>
        <taxon>PACMAD clade</taxon>
        <taxon>Arundinoideae</taxon>
        <taxon>Arundineae</taxon>
        <taxon>Arundo</taxon>
    </lineage>
</organism>
<proteinExistence type="predicted"/>
<sequence>MHICFLNFVHQDDKIYTAQIPVLNKHNDSFSSNGVLCSLEQLEIIMIMILLCLCSRHPSVC</sequence>